<protein>
    <submittedName>
        <fullName evidence="1">DUF1349 domain-containing protein</fullName>
    </submittedName>
</protein>
<evidence type="ECO:0000313" key="1">
    <source>
        <dbReference type="EMBL" id="GAA5183716.1"/>
    </source>
</evidence>
<dbReference type="Pfam" id="PF07081">
    <property type="entry name" value="DUF1349"/>
    <property type="match status" value="1"/>
</dbReference>
<name>A0ABP9RQL3_9ACTN</name>
<accession>A0ABP9RQL3</accession>
<gene>
    <name evidence="1" type="ORF">GCM10023322_23660</name>
</gene>
<dbReference type="InterPro" id="IPR013320">
    <property type="entry name" value="ConA-like_dom_sf"/>
</dbReference>
<comment type="caution">
    <text evidence="1">The sequence shown here is derived from an EMBL/GenBank/DDBJ whole genome shotgun (WGS) entry which is preliminary data.</text>
</comment>
<reference evidence="2" key="1">
    <citation type="journal article" date="2019" name="Int. J. Syst. Evol. Microbiol.">
        <title>The Global Catalogue of Microorganisms (GCM) 10K type strain sequencing project: providing services to taxonomists for standard genome sequencing and annotation.</title>
        <authorList>
            <consortium name="The Broad Institute Genomics Platform"/>
            <consortium name="The Broad Institute Genome Sequencing Center for Infectious Disease"/>
            <person name="Wu L."/>
            <person name="Ma J."/>
        </authorList>
    </citation>
    <scope>NUCLEOTIDE SEQUENCE [LARGE SCALE GENOMIC DNA]</scope>
    <source>
        <strain evidence="2">JCM 18304</strain>
    </source>
</reference>
<dbReference type="Proteomes" id="UP001501570">
    <property type="component" value="Unassembled WGS sequence"/>
</dbReference>
<dbReference type="RefSeq" id="WP_345628832.1">
    <property type="nucleotide sequence ID" value="NZ_BAABJQ010000005.1"/>
</dbReference>
<sequence>MDDSITLAGLPMPLRWEVPPAGWFGYSPSLRMNAGPETDLFVDPAGDATHLNAPRLLGTPPGGDFQLSASVRVDFADTFDAGVLLLWADEQRWAKLCFEFSPQREPMIVSVVTRGASDDANAFVVNGNRVRLRISRLGQAYAFHASTSSDGRDWSFVRYFDLGAEAVRIGFEAQSPTGRGCTVDFDDVRYLPHRLADLRDGS</sequence>
<dbReference type="EMBL" id="BAABJQ010000005">
    <property type="protein sequence ID" value="GAA5183716.1"/>
    <property type="molecule type" value="Genomic_DNA"/>
</dbReference>
<organism evidence="1 2">
    <name type="scientific">Rugosimonospora acidiphila</name>
    <dbReference type="NCBI Taxonomy" id="556531"/>
    <lineage>
        <taxon>Bacteria</taxon>
        <taxon>Bacillati</taxon>
        <taxon>Actinomycetota</taxon>
        <taxon>Actinomycetes</taxon>
        <taxon>Micromonosporales</taxon>
        <taxon>Micromonosporaceae</taxon>
        <taxon>Rugosimonospora</taxon>
    </lineage>
</organism>
<dbReference type="PANTHER" id="PTHR35332:SF2">
    <property type="entry name" value="REGULATION OF ENOLASE PROTEIN 1"/>
    <property type="match status" value="1"/>
</dbReference>
<dbReference type="Gene3D" id="2.60.120.200">
    <property type="match status" value="1"/>
</dbReference>
<dbReference type="InterPro" id="IPR009784">
    <property type="entry name" value="DUF1349"/>
</dbReference>
<proteinExistence type="predicted"/>
<evidence type="ECO:0000313" key="2">
    <source>
        <dbReference type="Proteomes" id="UP001501570"/>
    </source>
</evidence>
<dbReference type="SUPFAM" id="SSF49899">
    <property type="entry name" value="Concanavalin A-like lectins/glucanases"/>
    <property type="match status" value="1"/>
</dbReference>
<dbReference type="PANTHER" id="PTHR35332">
    <property type="entry name" value="REGULATION OF ENOLASE PROTEIN 1"/>
    <property type="match status" value="1"/>
</dbReference>
<keyword evidence="2" id="KW-1185">Reference proteome</keyword>